<dbReference type="InterPro" id="IPR043128">
    <property type="entry name" value="Rev_trsase/Diguanyl_cyclase"/>
</dbReference>
<dbReference type="PANTHER" id="PTHR37984:SF5">
    <property type="entry name" value="PROTEIN NYNRIN-LIKE"/>
    <property type="match status" value="1"/>
</dbReference>
<dbReference type="EMBL" id="BKCJ010001189">
    <property type="protein sequence ID" value="GEU39549.1"/>
    <property type="molecule type" value="Genomic_DNA"/>
</dbReference>
<feature type="domain" description="Chromo" evidence="2">
    <location>
        <begin position="225"/>
        <end position="266"/>
    </location>
</feature>
<dbReference type="CDD" id="cd00024">
    <property type="entry name" value="CD_CSD"/>
    <property type="match status" value="1"/>
</dbReference>
<dbReference type="FunFam" id="3.30.70.270:FF:000020">
    <property type="entry name" value="Transposon Tf2-6 polyprotein-like Protein"/>
    <property type="match status" value="1"/>
</dbReference>
<dbReference type="PANTHER" id="PTHR37984">
    <property type="entry name" value="PROTEIN CBG26694"/>
    <property type="match status" value="1"/>
</dbReference>
<sequence>MRQNSLYAKMSKCNFAAKQVEYLGHIISWEGVSIDPSKIIAMQKWPTPVTLKQLRGFLRLRGYYRRFIKDYASISKPLTSLLKKNSFAWNSSVHASFEALKVAMSQDQVLALPDFNKAFIVETDASRMGIGVVLQQGVHPIAYLIKKLGTVLHWRGMKKLVKKFIVECDVCQRNEPNLSAYPVPLQPLPILTKVWHDISMDFIKLYLLLNVGVLPLYRPDEVLSVEPETIIGKRMGKLNNKAVLYVLVKWVNQTEEEATWELYTDLLQRQAITVVTLDASKLKLDTIENSRKPSLTKKINVLEEKAENGSLDDQHMADRLSHLKNLEDLEHLKNANLKQKAKVKWAIEGDENSKFFNGIINNKFSQSRINGISIHGSWVTDPILKKERLFILKVDFDKAFDSLNWSFLDRGMYQMGFSLKWRTWIHGCLNSAYASVIVNGSPTKEFKIQKRLRQSNPLLPYLFIIAMEAFHVTIQEAKANCKFEGIQVWHNNVDVSHLEFADDTLIIGKWPLENAKKYFSYLEVLSHNSLSCFATKIFMFDG</sequence>
<dbReference type="InterPro" id="IPR000477">
    <property type="entry name" value="RT_dom"/>
</dbReference>
<dbReference type="Gene3D" id="3.30.70.270">
    <property type="match status" value="2"/>
</dbReference>
<dbReference type="Pfam" id="PF00385">
    <property type="entry name" value="Chromo"/>
    <property type="match status" value="1"/>
</dbReference>
<dbReference type="InterPro" id="IPR023780">
    <property type="entry name" value="Chromo_domain"/>
</dbReference>
<evidence type="ECO:0000313" key="3">
    <source>
        <dbReference type="EMBL" id="GEU39549.1"/>
    </source>
</evidence>
<dbReference type="InterPro" id="IPR016197">
    <property type="entry name" value="Chromo-like_dom_sf"/>
</dbReference>
<gene>
    <name evidence="3" type="ORF">Tci_011527</name>
</gene>
<dbReference type="SUPFAM" id="SSF56672">
    <property type="entry name" value="DNA/RNA polymerases"/>
    <property type="match status" value="1"/>
</dbReference>
<name>A0A6L2JS83_TANCI</name>
<dbReference type="Gene3D" id="2.40.50.40">
    <property type="match status" value="1"/>
</dbReference>
<dbReference type="GO" id="GO:0003824">
    <property type="term" value="F:catalytic activity"/>
    <property type="evidence" value="ECO:0007669"/>
    <property type="project" value="UniProtKB-KW"/>
</dbReference>
<dbReference type="InterPro" id="IPR050951">
    <property type="entry name" value="Retrovirus_Pol_polyprotein"/>
</dbReference>
<evidence type="ECO:0000259" key="2">
    <source>
        <dbReference type="PROSITE" id="PS50013"/>
    </source>
</evidence>
<dbReference type="Pfam" id="PF17919">
    <property type="entry name" value="RT_RNaseH_2"/>
    <property type="match status" value="1"/>
</dbReference>
<dbReference type="SUPFAM" id="SSF54160">
    <property type="entry name" value="Chromo domain-like"/>
    <property type="match status" value="1"/>
</dbReference>
<comment type="caution">
    <text evidence="3">The sequence shown here is derived from an EMBL/GenBank/DDBJ whole genome shotgun (WGS) entry which is preliminary data.</text>
</comment>
<dbReference type="InterPro" id="IPR000953">
    <property type="entry name" value="Chromo/chromo_shadow_dom"/>
</dbReference>
<organism evidence="3">
    <name type="scientific">Tanacetum cinerariifolium</name>
    <name type="common">Dalmatian daisy</name>
    <name type="synonym">Chrysanthemum cinerariifolium</name>
    <dbReference type="NCBI Taxonomy" id="118510"/>
    <lineage>
        <taxon>Eukaryota</taxon>
        <taxon>Viridiplantae</taxon>
        <taxon>Streptophyta</taxon>
        <taxon>Embryophyta</taxon>
        <taxon>Tracheophyta</taxon>
        <taxon>Spermatophyta</taxon>
        <taxon>Magnoliopsida</taxon>
        <taxon>eudicotyledons</taxon>
        <taxon>Gunneridae</taxon>
        <taxon>Pentapetalae</taxon>
        <taxon>asterids</taxon>
        <taxon>campanulids</taxon>
        <taxon>Asterales</taxon>
        <taxon>Asteraceae</taxon>
        <taxon>Asteroideae</taxon>
        <taxon>Anthemideae</taxon>
        <taxon>Anthemidinae</taxon>
        <taxon>Tanacetum</taxon>
    </lineage>
</organism>
<evidence type="ECO:0000256" key="1">
    <source>
        <dbReference type="ARBA" id="ARBA00023268"/>
    </source>
</evidence>
<dbReference type="Pfam" id="PF00078">
    <property type="entry name" value="RVT_1"/>
    <property type="match status" value="1"/>
</dbReference>
<dbReference type="PROSITE" id="PS50013">
    <property type="entry name" value="CHROMO_2"/>
    <property type="match status" value="1"/>
</dbReference>
<dbReference type="InterPro" id="IPR041577">
    <property type="entry name" value="RT_RNaseH_2"/>
</dbReference>
<keyword evidence="1" id="KW-0511">Multifunctional enzyme</keyword>
<reference evidence="3" key="1">
    <citation type="journal article" date="2019" name="Sci. Rep.">
        <title>Draft genome of Tanacetum cinerariifolium, the natural source of mosquito coil.</title>
        <authorList>
            <person name="Yamashiro T."/>
            <person name="Shiraishi A."/>
            <person name="Satake H."/>
            <person name="Nakayama K."/>
        </authorList>
    </citation>
    <scope>NUCLEOTIDE SEQUENCE</scope>
</reference>
<accession>A0A6L2JS83</accession>
<protein>
    <recommendedName>
        <fullName evidence="2">Chromo domain-containing protein</fullName>
    </recommendedName>
</protein>
<proteinExistence type="predicted"/>
<dbReference type="InterPro" id="IPR043502">
    <property type="entry name" value="DNA/RNA_pol_sf"/>
</dbReference>
<dbReference type="AlphaFoldDB" id="A0A6L2JS83"/>